<evidence type="ECO:0000256" key="1">
    <source>
        <dbReference type="ARBA" id="ARBA00004613"/>
    </source>
</evidence>
<evidence type="ECO:0000256" key="2">
    <source>
        <dbReference type="ARBA" id="ARBA00022525"/>
    </source>
</evidence>
<dbReference type="PROSITE" id="PS51132">
    <property type="entry name" value="OLF"/>
    <property type="match status" value="1"/>
</dbReference>
<dbReference type="AlphaFoldDB" id="A0A5A9PL33"/>
<evidence type="ECO:0000256" key="7">
    <source>
        <dbReference type="ARBA" id="ARBA00023180"/>
    </source>
</evidence>
<evidence type="ECO:0000313" key="11">
    <source>
        <dbReference type="EMBL" id="KAA0721656.1"/>
    </source>
</evidence>
<keyword evidence="12" id="KW-1185">Reference proteome</keyword>
<name>A0A5A9PL33_9TELE</name>
<keyword evidence="3" id="KW-0732">Signal</keyword>
<comment type="caution">
    <text evidence="11">The sequence shown here is derived from an EMBL/GenBank/DDBJ whole genome shotgun (WGS) entry which is preliminary data.</text>
</comment>
<evidence type="ECO:0000259" key="10">
    <source>
        <dbReference type="PROSITE" id="PS51132"/>
    </source>
</evidence>
<evidence type="ECO:0000256" key="4">
    <source>
        <dbReference type="ARBA" id="ARBA00023018"/>
    </source>
</evidence>
<evidence type="ECO:0000256" key="8">
    <source>
        <dbReference type="ARBA" id="ARBA00034103"/>
    </source>
</evidence>
<evidence type="ECO:0000256" key="3">
    <source>
        <dbReference type="ARBA" id="ARBA00022729"/>
    </source>
</evidence>
<organism evidence="11 12">
    <name type="scientific">Triplophysa tibetana</name>
    <dbReference type="NCBI Taxonomy" id="1572043"/>
    <lineage>
        <taxon>Eukaryota</taxon>
        <taxon>Metazoa</taxon>
        <taxon>Chordata</taxon>
        <taxon>Craniata</taxon>
        <taxon>Vertebrata</taxon>
        <taxon>Euteleostomi</taxon>
        <taxon>Actinopterygii</taxon>
        <taxon>Neopterygii</taxon>
        <taxon>Teleostei</taxon>
        <taxon>Ostariophysi</taxon>
        <taxon>Cypriniformes</taxon>
        <taxon>Nemacheilidae</taxon>
        <taxon>Triplophysa</taxon>
    </lineage>
</organism>
<keyword evidence="4" id="KW-0770">Synapse</keyword>
<dbReference type="PANTHER" id="PTHR23192:SF80">
    <property type="entry name" value="OLFACTOMEDIN 2 LIKE PRECURSOR"/>
    <property type="match status" value="1"/>
</dbReference>
<keyword evidence="7" id="KW-0325">Glycoprotein</keyword>
<sequence length="489" mass="55577">MEMSVAVLKIGAVLSTMIMITNWMSHELPTLVGLRQDVARPGTSEKIISLFPGKDDGWQVYGSVQGKCVCSILTPVQSVCSSDPRYIHLRQTSDHVQNVSQYIEMLNSRTSQDLQHLHDSEMLLVTMETRLKTALNNQQILTTKSLQELRWSTSQLRPLRLVLSRFRSDVSQFDSLTEEMNTLHDSLSILKKHFTAQYYHQLQHKASTLQHNLHTCSGRLGCGRLTGISAPVTVRSSGSRFGSWMMDSLIDSLDNRVWVMEGYFKGKRLVEYPSLSDFATGQNFIIHHLDQPWSGTGHVVYNGSLYYNKHNSNTLIRYQLSSGHILTQRDLDQAGFNNTFPYAWGGSSDIDLMADEAGLWAVYTTLPHGGNVVLSRLDPDTLQVMESWDTGFPKRSAGESFLICQTLYLTNSHLAGAKVHFSYHTSTSSYEYTDIPFHNQYSHISMLDYNPRMRALFTWNNGHQVIYDVTLLHFIKTHKNHQRNVSSFI</sequence>
<feature type="domain" description="Olfactomedin-like" evidence="10">
    <location>
        <begin position="221"/>
        <end position="473"/>
    </location>
</feature>
<dbReference type="GO" id="GO:0007165">
    <property type="term" value="P:signal transduction"/>
    <property type="evidence" value="ECO:0007669"/>
    <property type="project" value="TreeGrafter"/>
</dbReference>
<keyword evidence="5" id="KW-0175">Coiled coil</keyword>
<comment type="subcellular location">
    <subcellularLocation>
        <location evidence="1">Secreted</location>
    </subcellularLocation>
    <subcellularLocation>
        <location evidence="8">Synapse</location>
    </subcellularLocation>
</comment>
<protein>
    <submittedName>
        <fullName evidence="11">Noelin-2 Olfactomedin-2</fullName>
    </submittedName>
</protein>
<dbReference type="GO" id="GO:0005615">
    <property type="term" value="C:extracellular space"/>
    <property type="evidence" value="ECO:0007669"/>
    <property type="project" value="TreeGrafter"/>
</dbReference>
<keyword evidence="6 9" id="KW-1015">Disulfide bond</keyword>
<evidence type="ECO:0000313" key="12">
    <source>
        <dbReference type="Proteomes" id="UP000324632"/>
    </source>
</evidence>
<dbReference type="GO" id="GO:0045202">
    <property type="term" value="C:synapse"/>
    <property type="evidence" value="ECO:0007669"/>
    <property type="project" value="UniProtKB-SubCell"/>
</dbReference>
<dbReference type="Proteomes" id="UP000324632">
    <property type="component" value="Chromosome 4"/>
</dbReference>
<evidence type="ECO:0000256" key="9">
    <source>
        <dbReference type="PROSITE-ProRule" id="PRU00446"/>
    </source>
</evidence>
<dbReference type="Pfam" id="PF02191">
    <property type="entry name" value="OLF"/>
    <property type="match status" value="1"/>
</dbReference>
<evidence type="ECO:0000256" key="5">
    <source>
        <dbReference type="ARBA" id="ARBA00023054"/>
    </source>
</evidence>
<proteinExistence type="predicted"/>
<dbReference type="EMBL" id="SOYY01000004">
    <property type="protein sequence ID" value="KAA0721656.1"/>
    <property type="molecule type" value="Genomic_DNA"/>
</dbReference>
<dbReference type="InterPro" id="IPR050605">
    <property type="entry name" value="Olfactomedin-like_domain"/>
</dbReference>
<accession>A0A5A9PL33</accession>
<evidence type="ECO:0000256" key="6">
    <source>
        <dbReference type="ARBA" id="ARBA00023157"/>
    </source>
</evidence>
<dbReference type="InterPro" id="IPR003112">
    <property type="entry name" value="Olfac-like_dom"/>
</dbReference>
<dbReference type="SMART" id="SM00284">
    <property type="entry name" value="OLF"/>
    <property type="match status" value="1"/>
</dbReference>
<reference evidence="11 12" key="1">
    <citation type="journal article" date="2019" name="Mol. Ecol. Resour.">
        <title>Chromosome-level genome assembly of Triplophysa tibetana, a fish adapted to the harsh high-altitude environment of the Tibetan Plateau.</title>
        <authorList>
            <person name="Yang X."/>
            <person name="Liu H."/>
            <person name="Ma Z."/>
            <person name="Zou Y."/>
            <person name="Zou M."/>
            <person name="Mao Y."/>
            <person name="Li X."/>
            <person name="Wang H."/>
            <person name="Chen T."/>
            <person name="Wang W."/>
            <person name="Yang R."/>
        </authorList>
    </citation>
    <scope>NUCLEOTIDE SEQUENCE [LARGE SCALE GENOMIC DNA]</scope>
    <source>
        <strain evidence="11">TTIB1903HZAU</strain>
        <tissue evidence="11">Muscle</tissue>
    </source>
</reference>
<feature type="disulfide bond" evidence="9">
    <location>
        <begin position="222"/>
        <end position="404"/>
    </location>
</feature>
<keyword evidence="2" id="KW-0964">Secreted</keyword>
<dbReference type="PANTHER" id="PTHR23192">
    <property type="entry name" value="OLFACTOMEDIN-RELATED"/>
    <property type="match status" value="1"/>
</dbReference>
<dbReference type="InterPro" id="IPR022082">
    <property type="entry name" value="Noelin_dom"/>
</dbReference>
<dbReference type="Pfam" id="PF12308">
    <property type="entry name" value="Noelin-1"/>
    <property type="match status" value="1"/>
</dbReference>
<gene>
    <name evidence="11" type="ORF">E1301_Tti022693</name>
</gene>